<dbReference type="Proteomes" id="UP001172457">
    <property type="component" value="Chromosome 2"/>
</dbReference>
<sequence>MYLRCPFLPLHLHLHLVHVGVYWMTLGILYLHILKDICQILCSSMVGNILRGAVDGIPVYLGSIQRGNRRRHPNSWVDLRAGHGRGYGPVTVSMVKRISRVPEWIPDTS</sequence>
<feature type="transmembrane region" description="Helical" evidence="1">
    <location>
        <begin position="12"/>
        <end position="33"/>
    </location>
</feature>
<name>A0AA38TVF5_9ASTR</name>
<keyword evidence="1" id="KW-0472">Membrane</keyword>
<evidence type="ECO:0000313" key="3">
    <source>
        <dbReference type="Proteomes" id="UP001172457"/>
    </source>
</evidence>
<organism evidence="2 3">
    <name type="scientific">Centaurea solstitialis</name>
    <name type="common">yellow star-thistle</name>
    <dbReference type="NCBI Taxonomy" id="347529"/>
    <lineage>
        <taxon>Eukaryota</taxon>
        <taxon>Viridiplantae</taxon>
        <taxon>Streptophyta</taxon>
        <taxon>Embryophyta</taxon>
        <taxon>Tracheophyta</taxon>
        <taxon>Spermatophyta</taxon>
        <taxon>Magnoliopsida</taxon>
        <taxon>eudicotyledons</taxon>
        <taxon>Gunneridae</taxon>
        <taxon>Pentapetalae</taxon>
        <taxon>asterids</taxon>
        <taxon>campanulids</taxon>
        <taxon>Asterales</taxon>
        <taxon>Asteraceae</taxon>
        <taxon>Carduoideae</taxon>
        <taxon>Cardueae</taxon>
        <taxon>Centaureinae</taxon>
        <taxon>Centaurea</taxon>
    </lineage>
</organism>
<keyword evidence="1" id="KW-0812">Transmembrane</keyword>
<keyword evidence="1" id="KW-1133">Transmembrane helix</keyword>
<dbReference type="AlphaFoldDB" id="A0AA38TVF5"/>
<evidence type="ECO:0000313" key="2">
    <source>
        <dbReference type="EMBL" id="KAJ9561685.1"/>
    </source>
</evidence>
<reference evidence="2" key="1">
    <citation type="submission" date="2023-03" db="EMBL/GenBank/DDBJ databases">
        <title>Chromosome-scale reference genome and RAD-based genetic map of yellow starthistle (Centaurea solstitialis) reveal putative structural variation and QTLs associated with invader traits.</title>
        <authorList>
            <person name="Reatini B."/>
            <person name="Cang F.A."/>
            <person name="Jiang Q."/>
            <person name="Mckibben M.T.W."/>
            <person name="Barker M.S."/>
            <person name="Rieseberg L.H."/>
            <person name="Dlugosch K.M."/>
        </authorList>
    </citation>
    <scope>NUCLEOTIDE SEQUENCE</scope>
    <source>
        <strain evidence="2">CAN-66</strain>
        <tissue evidence="2">Leaf</tissue>
    </source>
</reference>
<dbReference type="EMBL" id="JARYMX010000002">
    <property type="protein sequence ID" value="KAJ9561685.1"/>
    <property type="molecule type" value="Genomic_DNA"/>
</dbReference>
<accession>A0AA38TVF5</accession>
<proteinExistence type="predicted"/>
<comment type="caution">
    <text evidence="2">The sequence shown here is derived from an EMBL/GenBank/DDBJ whole genome shotgun (WGS) entry which is preliminary data.</text>
</comment>
<protein>
    <submittedName>
        <fullName evidence="2">Uncharacterized protein</fullName>
    </submittedName>
</protein>
<gene>
    <name evidence="2" type="ORF">OSB04_006845</name>
</gene>
<evidence type="ECO:0000256" key="1">
    <source>
        <dbReference type="SAM" id="Phobius"/>
    </source>
</evidence>
<keyword evidence="3" id="KW-1185">Reference proteome</keyword>